<keyword evidence="7" id="KW-0436">Ligase</keyword>
<keyword evidence="7" id="KW-0067">ATP-binding</keyword>
<dbReference type="InterPro" id="IPR036615">
    <property type="entry name" value="Mur_ligase_C_dom_sf"/>
</dbReference>
<dbReference type="PANTHER" id="PTHR23135:SF4">
    <property type="entry name" value="UDP-N-ACETYLMURAMOYL-L-ALANYL-D-GLUTAMATE--2,6-DIAMINOPIMELATE LIGASE MURE HOMOLOG, CHLOROPLASTIC"/>
    <property type="match status" value="1"/>
</dbReference>
<evidence type="ECO:0000256" key="3">
    <source>
        <dbReference type="ARBA" id="ARBA00022960"/>
    </source>
</evidence>
<evidence type="ECO:0000259" key="11">
    <source>
        <dbReference type="Pfam" id="PF08245"/>
    </source>
</evidence>
<comment type="PTM">
    <text evidence="7">Carboxylation is probably crucial for Mg(2+) binding and, consequently, for the gamma-phosphate positioning of ATP.</text>
</comment>
<dbReference type="SUPFAM" id="SSF53623">
    <property type="entry name" value="MurD-like peptide ligases, catalytic domain"/>
    <property type="match status" value="1"/>
</dbReference>
<keyword evidence="5 7" id="KW-0131">Cell cycle</keyword>
<feature type="domain" description="Mur ligase C-terminal" evidence="10">
    <location>
        <begin position="318"/>
        <end position="444"/>
    </location>
</feature>
<dbReference type="SUPFAM" id="SSF53244">
    <property type="entry name" value="MurD-like peptide ligases, peptide-binding domain"/>
    <property type="match status" value="1"/>
</dbReference>
<name>A0A1F8BF81_9BACT</name>
<evidence type="ECO:0000256" key="7">
    <source>
        <dbReference type="HAMAP-Rule" id="MF_00208"/>
    </source>
</evidence>
<feature type="modified residue" description="N6-carboxylysine" evidence="7">
    <location>
        <position position="212"/>
    </location>
</feature>
<keyword evidence="7" id="KW-0547">Nucleotide-binding</keyword>
<dbReference type="AlphaFoldDB" id="A0A1F8BF81"/>
<dbReference type="Gene3D" id="3.90.190.20">
    <property type="entry name" value="Mur ligase, C-terminal domain"/>
    <property type="match status" value="1"/>
</dbReference>
<feature type="binding site" evidence="7">
    <location>
        <position position="20"/>
    </location>
    <ligand>
        <name>UDP-N-acetyl-alpha-D-muramoyl-L-alanyl-D-glutamate</name>
        <dbReference type="ChEBI" id="CHEBI:83900"/>
    </ligand>
</feature>
<evidence type="ECO:0000256" key="6">
    <source>
        <dbReference type="ARBA" id="ARBA00023316"/>
    </source>
</evidence>
<evidence type="ECO:0000256" key="5">
    <source>
        <dbReference type="ARBA" id="ARBA00023306"/>
    </source>
</evidence>
<dbReference type="InterPro" id="IPR035911">
    <property type="entry name" value="MurE/MurF_N"/>
</dbReference>
<feature type="binding site" evidence="7">
    <location>
        <position position="171"/>
    </location>
    <ligand>
        <name>UDP-N-acetyl-alpha-D-muramoyl-L-alanyl-D-glutamate</name>
        <dbReference type="ChEBI" id="CHEBI:83900"/>
    </ligand>
</feature>
<dbReference type="Pfam" id="PF08245">
    <property type="entry name" value="Mur_ligase_M"/>
    <property type="match status" value="1"/>
</dbReference>
<dbReference type="EC" id="6.3.2.-" evidence="7"/>
<comment type="caution">
    <text evidence="7">Lacks conserved residue(s) required for the propagation of feature annotation.</text>
</comment>
<keyword evidence="4 7" id="KW-0573">Peptidoglycan synthesis</keyword>
<dbReference type="Proteomes" id="UP000177082">
    <property type="component" value="Unassembled WGS sequence"/>
</dbReference>
<dbReference type="UniPathway" id="UPA00219"/>
<dbReference type="GO" id="GO:0071555">
    <property type="term" value="P:cell wall organization"/>
    <property type="evidence" value="ECO:0007669"/>
    <property type="project" value="UniProtKB-KW"/>
</dbReference>
<evidence type="ECO:0000256" key="4">
    <source>
        <dbReference type="ARBA" id="ARBA00022984"/>
    </source>
</evidence>
<evidence type="ECO:0000259" key="9">
    <source>
        <dbReference type="Pfam" id="PF01225"/>
    </source>
</evidence>
<comment type="cofactor">
    <cofactor evidence="7">
        <name>Mg(2+)</name>
        <dbReference type="ChEBI" id="CHEBI:18420"/>
    </cofactor>
</comment>
<dbReference type="GO" id="GO:0051301">
    <property type="term" value="P:cell division"/>
    <property type="evidence" value="ECO:0007669"/>
    <property type="project" value="UniProtKB-KW"/>
</dbReference>
<dbReference type="Gene3D" id="3.40.1190.10">
    <property type="entry name" value="Mur-like, catalytic domain"/>
    <property type="match status" value="1"/>
</dbReference>
<feature type="binding site" evidence="7">
    <location>
        <begin position="101"/>
        <end position="107"/>
    </location>
    <ligand>
        <name>ATP</name>
        <dbReference type="ChEBI" id="CHEBI:30616"/>
    </ligand>
</feature>
<keyword evidence="7" id="KW-0963">Cytoplasm</keyword>
<dbReference type="HAMAP" id="MF_00208">
    <property type="entry name" value="MurE"/>
    <property type="match status" value="1"/>
</dbReference>
<comment type="caution">
    <text evidence="12">The sequence shown here is derived from an EMBL/GenBank/DDBJ whole genome shotgun (WGS) entry which is preliminary data.</text>
</comment>
<dbReference type="GO" id="GO:0000287">
    <property type="term" value="F:magnesium ion binding"/>
    <property type="evidence" value="ECO:0007669"/>
    <property type="project" value="UniProtKB-UniRule"/>
</dbReference>
<evidence type="ECO:0000256" key="2">
    <source>
        <dbReference type="ARBA" id="ARBA00022618"/>
    </source>
</evidence>
<feature type="binding site" evidence="7">
    <location>
        <position position="177"/>
    </location>
    <ligand>
        <name>UDP-N-acetyl-alpha-D-muramoyl-L-alanyl-D-glutamate</name>
        <dbReference type="ChEBI" id="CHEBI:83900"/>
    </ligand>
</feature>
<dbReference type="InterPro" id="IPR004101">
    <property type="entry name" value="Mur_ligase_C"/>
</dbReference>
<dbReference type="SUPFAM" id="SSF63418">
    <property type="entry name" value="MurE/MurF N-terminal domain"/>
    <property type="match status" value="1"/>
</dbReference>
<gene>
    <name evidence="7" type="primary">murE</name>
    <name evidence="12" type="ORF">A2961_02795</name>
</gene>
<dbReference type="NCBIfam" id="TIGR01085">
    <property type="entry name" value="murE"/>
    <property type="match status" value="1"/>
</dbReference>
<dbReference type="InterPro" id="IPR036565">
    <property type="entry name" value="Mur-like_cat_sf"/>
</dbReference>
<dbReference type="InterPro" id="IPR005761">
    <property type="entry name" value="UDP-N-AcMur-Glu-dNH2Pim_ligase"/>
</dbReference>
<dbReference type="PANTHER" id="PTHR23135">
    <property type="entry name" value="MUR LIGASE FAMILY MEMBER"/>
    <property type="match status" value="1"/>
</dbReference>
<dbReference type="Gene3D" id="3.40.1390.10">
    <property type="entry name" value="MurE/MurF, N-terminal domain"/>
    <property type="match status" value="1"/>
</dbReference>
<keyword evidence="2 7" id="KW-0132">Cell division</keyword>
<keyword evidence="7" id="KW-0460">Magnesium</keyword>
<dbReference type="GO" id="GO:0016881">
    <property type="term" value="F:acid-amino acid ligase activity"/>
    <property type="evidence" value="ECO:0007669"/>
    <property type="project" value="UniProtKB-UniRule"/>
</dbReference>
<organism evidence="12 13">
    <name type="scientific">Candidatus Woesebacteria bacterium RIFCSPLOWO2_01_FULL_39_21</name>
    <dbReference type="NCBI Taxonomy" id="1802519"/>
    <lineage>
        <taxon>Bacteria</taxon>
        <taxon>Candidatus Woeseibacteriota</taxon>
    </lineage>
</organism>
<feature type="binding site" evidence="7">
    <location>
        <position position="179"/>
    </location>
    <ligand>
        <name>UDP-N-acetyl-alpha-D-muramoyl-L-alanyl-D-glutamate</name>
        <dbReference type="ChEBI" id="CHEBI:83900"/>
    </ligand>
</feature>
<dbReference type="STRING" id="1802519.A2961_02795"/>
<dbReference type="InterPro" id="IPR013221">
    <property type="entry name" value="Mur_ligase_cen"/>
</dbReference>
<comment type="similarity">
    <text evidence="1 7">Belongs to the MurCDEF family. MurE subfamily.</text>
</comment>
<comment type="function">
    <text evidence="7">Catalyzes the addition of an amino acid to the nucleotide precursor UDP-N-acetylmuramoyl-L-alanyl-D-glutamate (UMAG) in the biosynthesis of bacterial cell-wall peptidoglycan.</text>
</comment>
<dbReference type="Pfam" id="PF01225">
    <property type="entry name" value="Mur_ligase"/>
    <property type="match status" value="1"/>
</dbReference>
<evidence type="ECO:0000313" key="12">
    <source>
        <dbReference type="EMBL" id="OGM61978.1"/>
    </source>
</evidence>
<feature type="domain" description="Mur ligase central" evidence="11">
    <location>
        <begin position="99"/>
        <end position="295"/>
    </location>
</feature>
<evidence type="ECO:0000256" key="8">
    <source>
        <dbReference type="RuleBase" id="RU004135"/>
    </source>
</evidence>
<comment type="pathway">
    <text evidence="7 8">Cell wall biogenesis; peptidoglycan biosynthesis.</text>
</comment>
<dbReference type="GO" id="GO:0009252">
    <property type="term" value="P:peptidoglycan biosynthetic process"/>
    <property type="evidence" value="ECO:0007669"/>
    <property type="project" value="UniProtKB-UniRule"/>
</dbReference>
<feature type="binding site" evidence="7">
    <location>
        <begin position="144"/>
        <end position="145"/>
    </location>
    <ligand>
        <name>UDP-N-acetyl-alpha-D-muramoyl-L-alanyl-D-glutamate</name>
        <dbReference type="ChEBI" id="CHEBI:83900"/>
    </ligand>
</feature>
<proteinExistence type="inferred from homology"/>
<dbReference type="GO" id="GO:0005524">
    <property type="term" value="F:ATP binding"/>
    <property type="evidence" value="ECO:0007669"/>
    <property type="project" value="UniProtKB-UniRule"/>
</dbReference>
<keyword evidence="3 7" id="KW-0133">Cell shape</keyword>
<sequence length="480" mass="53505">MKYRVFGQKDIDVTNIYDDSRKVKKGGLFVAIKGLRSDGHNFVDQAIKNKAAVVVVERIPKSYKGEVTVVKVNDTRSALAILSSSWFGNPSKKLKVIGITGTDGKTTTATLISQILNNNSKKCGLITTVNVQIGKKSYDTGRLTTPGALSIQSFLSKMVKAGCRYAVIEVSSHAIDQKRVQGVDFEIGVLTNVTKWEHSDYHGGFRLYRDAKAELLKKSKKVVLNKDDVFYTFFLSKYKDRKVISYGIEKNADFKVSSVRLKSTGTQFLINKEYKIDSRLLGVFNVYNLVAAISASRILGISWEGILRSIHFIRPPEGRLDAFKNNKNINIFIDYAHTPNGLESCLSTLRSIYPDKRIIALVGAEGGRDVIKRQLMGAVSTKYADYTIFTSVDPGLEKEENILKDLEKGATGGYISIPDRGEAIAEAIQNIARRSDVVVICGKGHERYIDYKGVDYYWSDREAVRIALRGEVYALGKIYN</sequence>
<reference evidence="12 13" key="1">
    <citation type="journal article" date="2016" name="Nat. Commun.">
        <title>Thousands of microbial genomes shed light on interconnected biogeochemical processes in an aquifer system.</title>
        <authorList>
            <person name="Anantharaman K."/>
            <person name="Brown C.T."/>
            <person name="Hug L.A."/>
            <person name="Sharon I."/>
            <person name="Castelle C.J."/>
            <person name="Probst A.J."/>
            <person name="Thomas B.C."/>
            <person name="Singh A."/>
            <person name="Wilkins M.J."/>
            <person name="Karaoz U."/>
            <person name="Brodie E.L."/>
            <person name="Williams K.H."/>
            <person name="Hubbard S.S."/>
            <person name="Banfield J.F."/>
        </authorList>
    </citation>
    <scope>NUCLEOTIDE SEQUENCE [LARGE SCALE GENOMIC DNA]</scope>
</reference>
<dbReference type="InterPro" id="IPR000713">
    <property type="entry name" value="Mur_ligase_N"/>
</dbReference>
<keyword evidence="6 7" id="KW-0961">Cell wall biogenesis/degradation</keyword>
<evidence type="ECO:0000313" key="13">
    <source>
        <dbReference type="Proteomes" id="UP000177082"/>
    </source>
</evidence>
<accession>A0A1F8BF81</accession>
<dbReference type="Pfam" id="PF02875">
    <property type="entry name" value="Mur_ligase_C"/>
    <property type="match status" value="1"/>
</dbReference>
<comment type="subcellular location">
    <subcellularLocation>
        <location evidence="7 8">Cytoplasm</location>
    </subcellularLocation>
</comment>
<protein>
    <recommendedName>
        <fullName evidence="7">UDP-N-acetylmuramyl-tripeptide synthetase</fullName>
        <ecNumber evidence="7">6.3.2.-</ecNumber>
    </recommendedName>
    <alternativeName>
        <fullName evidence="7">UDP-MurNAc-tripeptide synthetase</fullName>
    </alternativeName>
</protein>
<evidence type="ECO:0000259" key="10">
    <source>
        <dbReference type="Pfam" id="PF02875"/>
    </source>
</evidence>
<evidence type="ECO:0000256" key="1">
    <source>
        <dbReference type="ARBA" id="ARBA00005898"/>
    </source>
</evidence>
<dbReference type="EMBL" id="MGHF01000030">
    <property type="protein sequence ID" value="OGM61978.1"/>
    <property type="molecule type" value="Genomic_DNA"/>
</dbReference>
<dbReference type="GO" id="GO:0008360">
    <property type="term" value="P:regulation of cell shape"/>
    <property type="evidence" value="ECO:0007669"/>
    <property type="project" value="UniProtKB-KW"/>
</dbReference>
<feature type="domain" description="Mur ligase N-terminal catalytic" evidence="9">
    <location>
        <begin position="13"/>
        <end position="84"/>
    </location>
</feature>
<dbReference type="NCBIfam" id="NF001126">
    <property type="entry name" value="PRK00139.1-4"/>
    <property type="match status" value="1"/>
</dbReference>
<dbReference type="GO" id="GO:0005737">
    <property type="term" value="C:cytoplasm"/>
    <property type="evidence" value="ECO:0007669"/>
    <property type="project" value="UniProtKB-SubCell"/>
</dbReference>